<feature type="active site" description="Proton acceptor" evidence="8">
    <location>
        <position position="347"/>
    </location>
</feature>
<comment type="caution">
    <text evidence="12">The sequence shown here is derived from an EMBL/GenBank/DDBJ whole genome shotgun (WGS) entry which is preliminary data.</text>
</comment>
<feature type="domain" description="Thiolase N-terminal" evidence="10">
    <location>
        <begin position="4"/>
        <end position="260"/>
    </location>
</feature>
<dbReference type="SUPFAM" id="SSF53901">
    <property type="entry name" value="Thiolase-like"/>
    <property type="match status" value="2"/>
</dbReference>
<dbReference type="Pfam" id="PF02803">
    <property type="entry name" value="Thiolase_C"/>
    <property type="match status" value="1"/>
</dbReference>
<proteinExistence type="inferred from homology"/>
<organism evidence="12 13">
    <name type="scientific">Methylobacterium tardum</name>
    <dbReference type="NCBI Taxonomy" id="374432"/>
    <lineage>
        <taxon>Bacteria</taxon>
        <taxon>Pseudomonadati</taxon>
        <taxon>Pseudomonadota</taxon>
        <taxon>Alphaproteobacteria</taxon>
        <taxon>Hyphomicrobiales</taxon>
        <taxon>Methylobacteriaceae</taxon>
        <taxon>Methylobacterium</taxon>
    </lineage>
</organism>
<comment type="pathway">
    <text evidence="1">Biopolymer metabolism; poly-(R)-3-hydroxybutanoate biosynthesis.</text>
</comment>
<evidence type="ECO:0000256" key="5">
    <source>
        <dbReference type="ARBA" id="ARBA00023315"/>
    </source>
</evidence>
<dbReference type="PANTHER" id="PTHR18919">
    <property type="entry name" value="ACETYL-COA C-ACYLTRANSFERASE"/>
    <property type="match status" value="1"/>
</dbReference>
<dbReference type="FunFam" id="3.40.47.10:FF:000010">
    <property type="entry name" value="Acetyl-CoA acetyltransferase (Thiolase)"/>
    <property type="match status" value="1"/>
</dbReference>
<dbReference type="PROSITE" id="PS00737">
    <property type="entry name" value="THIOLASE_2"/>
    <property type="match status" value="1"/>
</dbReference>
<keyword evidence="5 9" id="KW-0012">Acyltransferase</keyword>
<keyword evidence="3 9" id="KW-0808">Transferase</keyword>
<evidence type="ECO:0000256" key="3">
    <source>
        <dbReference type="ARBA" id="ARBA00022679"/>
    </source>
</evidence>
<evidence type="ECO:0000256" key="6">
    <source>
        <dbReference type="ARBA" id="ARBA00037924"/>
    </source>
</evidence>
<evidence type="ECO:0000259" key="11">
    <source>
        <dbReference type="Pfam" id="PF02803"/>
    </source>
</evidence>
<dbReference type="InterPro" id="IPR002155">
    <property type="entry name" value="Thiolase"/>
</dbReference>
<evidence type="ECO:0000256" key="2">
    <source>
        <dbReference type="ARBA" id="ARBA00010982"/>
    </source>
</evidence>
<dbReference type="EMBL" id="BSPL01000017">
    <property type="protein sequence ID" value="GLS71039.1"/>
    <property type="molecule type" value="Genomic_DNA"/>
</dbReference>
<evidence type="ECO:0000256" key="9">
    <source>
        <dbReference type="RuleBase" id="RU003557"/>
    </source>
</evidence>
<feature type="active site" description="Proton acceptor" evidence="8">
    <location>
        <position position="377"/>
    </location>
</feature>
<dbReference type="CDD" id="cd00751">
    <property type="entry name" value="thiolase"/>
    <property type="match status" value="1"/>
</dbReference>
<comment type="similarity">
    <text evidence="2 9">Belongs to the thiolase-like superfamily. Thiolase family.</text>
</comment>
<dbReference type="PROSITE" id="PS00098">
    <property type="entry name" value="THIOLASE_1"/>
    <property type="match status" value="1"/>
</dbReference>
<dbReference type="GO" id="GO:0003988">
    <property type="term" value="F:acetyl-CoA C-acyltransferase activity"/>
    <property type="evidence" value="ECO:0007669"/>
    <property type="project" value="UniProtKB-ARBA"/>
</dbReference>
<dbReference type="InterPro" id="IPR020615">
    <property type="entry name" value="Thiolase_acyl_enz_int_AS"/>
</dbReference>
<keyword evidence="13" id="KW-1185">Reference proteome</keyword>
<reference evidence="13" key="1">
    <citation type="journal article" date="2019" name="Int. J. Syst. Evol. Microbiol.">
        <title>The Global Catalogue of Microorganisms (GCM) 10K type strain sequencing project: providing services to taxonomists for standard genome sequencing and annotation.</title>
        <authorList>
            <consortium name="The Broad Institute Genomics Platform"/>
            <consortium name="The Broad Institute Genome Sequencing Center for Infectious Disease"/>
            <person name="Wu L."/>
            <person name="Ma J."/>
        </authorList>
    </citation>
    <scope>NUCLEOTIDE SEQUENCE [LARGE SCALE GENOMIC DNA]</scope>
    <source>
        <strain evidence="13">NBRC 103632</strain>
    </source>
</reference>
<dbReference type="RefSeq" id="WP_238197565.1">
    <property type="nucleotide sequence ID" value="NZ_BPQZ01000019.1"/>
</dbReference>
<dbReference type="AlphaFoldDB" id="A0AA37TCQ6"/>
<evidence type="ECO:0000259" key="10">
    <source>
        <dbReference type="Pfam" id="PF00108"/>
    </source>
</evidence>
<dbReference type="InterPro" id="IPR016039">
    <property type="entry name" value="Thiolase-like"/>
</dbReference>
<name>A0AA37TCQ6_9HYPH</name>
<dbReference type="NCBIfam" id="NF006552">
    <property type="entry name" value="PRK09051.1"/>
    <property type="match status" value="1"/>
</dbReference>
<dbReference type="Proteomes" id="UP001157440">
    <property type="component" value="Unassembled WGS sequence"/>
</dbReference>
<evidence type="ECO:0000313" key="13">
    <source>
        <dbReference type="Proteomes" id="UP001157440"/>
    </source>
</evidence>
<protein>
    <recommendedName>
        <fullName evidence="7">Beta-ketothiolase</fullName>
    </recommendedName>
</protein>
<accession>A0AA37TCQ6</accession>
<dbReference type="Pfam" id="PF00108">
    <property type="entry name" value="Thiolase_N"/>
    <property type="match status" value="1"/>
</dbReference>
<evidence type="ECO:0000313" key="12">
    <source>
        <dbReference type="EMBL" id="GLS71039.1"/>
    </source>
</evidence>
<feature type="domain" description="Thiolase C-terminal" evidence="11">
    <location>
        <begin position="269"/>
        <end position="390"/>
    </location>
</feature>
<dbReference type="InterPro" id="IPR020616">
    <property type="entry name" value="Thiolase_N"/>
</dbReference>
<dbReference type="GO" id="GO:0044281">
    <property type="term" value="P:small molecule metabolic process"/>
    <property type="evidence" value="ECO:0007669"/>
    <property type="project" value="UniProtKB-ARBA"/>
</dbReference>
<dbReference type="GO" id="GO:0042619">
    <property type="term" value="P:poly-hydroxybutyrate biosynthetic process"/>
    <property type="evidence" value="ECO:0007669"/>
    <property type="project" value="UniProtKB-KW"/>
</dbReference>
<evidence type="ECO:0000256" key="8">
    <source>
        <dbReference type="PIRSR" id="PIRSR000429-1"/>
    </source>
</evidence>
<dbReference type="NCBIfam" id="TIGR01930">
    <property type="entry name" value="AcCoA-C-Actrans"/>
    <property type="match status" value="1"/>
</dbReference>
<dbReference type="PIRSF" id="PIRSF000429">
    <property type="entry name" value="Ac-CoA_Ac_transf"/>
    <property type="match status" value="1"/>
</dbReference>
<keyword evidence="4" id="KW-0583">PHB biosynthesis</keyword>
<dbReference type="PANTHER" id="PTHR18919:SF107">
    <property type="entry name" value="ACETYL-COA ACETYLTRANSFERASE, CYTOSOLIC"/>
    <property type="match status" value="1"/>
</dbReference>
<dbReference type="InterPro" id="IPR020610">
    <property type="entry name" value="Thiolase_AS"/>
</dbReference>
<gene>
    <name evidence="12" type="ORF">GCM10007890_30520</name>
</gene>
<sequence length="392" mass="40463">MTDVVITGAVRTAIGTFGGALAAIPPSELAAQCIAEALRRSGTAPDTVGHVVLGNVIPTEPRDAYIARVAAMEGGIPKEVPAMTVNRLCGSGLQAIVSAAQSILLGDADTAVAGGAESMSRSPHLLKNGRTGQRMGDAVLVDYMLGALSDPFGNGHMGVTAENIAERYGIPRETQDAFAAESQARAAQAIQEGRFREQILPVEIQRKRETVAFDTDEHPKSTSAEDLAKLRPAFSKTGSVTAGNASGLNDGAAALVLSSAARAERDGRTPLARIVGYAHAGVDPSEMGMGPVPAVRRLLDRTGLRAADFDVIESNEAFASQACAVSRELDLDPARVNPNGGAIALGHPIGATGAIITVKALYELARSGGRYGLVTMCIGGGQGIALAVERLH</sequence>
<dbReference type="InterPro" id="IPR020613">
    <property type="entry name" value="Thiolase_CS"/>
</dbReference>
<comment type="pathway">
    <text evidence="6">Metabolic intermediate biosynthesis; (R)-mevalonate biosynthesis; (R)-mevalonate from acetyl-CoA: step 1/3.</text>
</comment>
<dbReference type="PROSITE" id="PS00099">
    <property type="entry name" value="THIOLASE_3"/>
    <property type="match status" value="1"/>
</dbReference>
<evidence type="ECO:0000256" key="7">
    <source>
        <dbReference type="ARBA" id="ARBA00080155"/>
    </source>
</evidence>
<dbReference type="InterPro" id="IPR020617">
    <property type="entry name" value="Thiolase_C"/>
</dbReference>
<evidence type="ECO:0000256" key="1">
    <source>
        <dbReference type="ARBA" id="ARBA00004683"/>
    </source>
</evidence>
<dbReference type="Gene3D" id="3.40.47.10">
    <property type="match status" value="2"/>
</dbReference>
<evidence type="ECO:0000256" key="4">
    <source>
        <dbReference type="ARBA" id="ARBA00022752"/>
    </source>
</evidence>
<feature type="active site" description="Acyl-thioester intermediate" evidence="8">
    <location>
        <position position="89"/>
    </location>
</feature>